<keyword evidence="9" id="KW-0472">Membrane</keyword>
<evidence type="ECO:0000256" key="1">
    <source>
        <dbReference type="ARBA" id="ARBA00004141"/>
    </source>
</evidence>
<keyword evidence="10" id="KW-1015">Disulfide bond</keyword>
<dbReference type="GO" id="GO:0016491">
    <property type="term" value="F:oxidoreductase activity"/>
    <property type="evidence" value="ECO:0007669"/>
    <property type="project" value="UniProtKB-KW"/>
</dbReference>
<keyword evidence="7" id="KW-0408">Iron</keyword>
<evidence type="ECO:0000256" key="5">
    <source>
        <dbReference type="ARBA" id="ARBA00022989"/>
    </source>
</evidence>
<accession>A0A3Q9UHT4</accession>
<evidence type="ECO:0000256" key="7">
    <source>
        <dbReference type="ARBA" id="ARBA00023004"/>
    </source>
</evidence>
<keyword evidence="4" id="KW-0479">Metal-binding</keyword>
<keyword evidence="8" id="KW-0350">Heme biosynthesis</keyword>
<protein>
    <submittedName>
        <fullName evidence="12">Cytochrome oxidase assembly protein</fullName>
    </submittedName>
</protein>
<dbReference type="AlphaFoldDB" id="A0A3Q9UHT4"/>
<keyword evidence="6" id="KW-0560">Oxidoreductase</keyword>
<dbReference type="RefSeq" id="WP_097798581.1">
    <property type="nucleotide sequence ID" value="NZ_CP025570.1"/>
</dbReference>
<dbReference type="Pfam" id="PF02628">
    <property type="entry name" value="COX15-CtaA"/>
    <property type="match status" value="1"/>
</dbReference>
<evidence type="ECO:0000256" key="8">
    <source>
        <dbReference type="ARBA" id="ARBA00023133"/>
    </source>
</evidence>
<evidence type="ECO:0000256" key="3">
    <source>
        <dbReference type="ARBA" id="ARBA00022692"/>
    </source>
</evidence>
<keyword evidence="5" id="KW-1133">Transmembrane helix</keyword>
<dbReference type="Proteomes" id="UP000285875">
    <property type="component" value="Chromosome"/>
</dbReference>
<reference evidence="13" key="1">
    <citation type="submission" date="2017-12" db="EMBL/GenBank/DDBJ databases">
        <title>Whole genome sequencing of Acidipropionibacterium jensenii strains JS279 and JS280.</title>
        <authorList>
            <person name="Deptula P."/>
            <person name="Laine P."/>
            <person name="Smolander O.-P."/>
            <person name="Paulin L."/>
            <person name="Auvinen P."/>
            <person name="Varmanen P."/>
        </authorList>
    </citation>
    <scope>NUCLEOTIDE SEQUENCE [LARGE SCALE GENOMIC DNA]</scope>
    <source>
        <strain evidence="13">JS280</strain>
    </source>
</reference>
<proteinExistence type="predicted"/>
<dbReference type="InterPro" id="IPR003780">
    <property type="entry name" value="COX15/CtaA_fam"/>
</dbReference>
<dbReference type="GO" id="GO:0016020">
    <property type="term" value="C:membrane"/>
    <property type="evidence" value="ECO:0007669"/>
    <property type="project" value="UniProtKB-SubCell"/>
</dbReference>
<dbReference type="GO" id="GO:0006784">
    <property type="term" value="P:heme A biosynthetic process"/>
    <property type="evidence" value="ECO:0007669"/>
    <property type="project" value="InterPro"/>
</dbReference>
<comment type="pathway">
    <text evidence="11">Porphyrin-containing compound metabolism.</text>
</comment>
<evidence type="ECO:0000313" key="13">
    <source>
        <dbReference type="Proteomes" id="UP000285875"/>
    </source>
</evidence>
<dbReference type="InterPro" id="IPR050450">
    <property type="entry name" value="COX15/CtaA_HemeA_synthase"/>
</dbReference>
<evidence type="ECO:0000256" key="9">
    <source>
        <dbReference type="ARBA" id="ARBA00023136"/>
    </source>
</evidence>
<dbReference type="EMBL" id="CP025570">
    <property type="protein sequence ID" value="AZZ39117.1"/>
    <property type="molecule type" value="Genomic_DNA"/>
</dbReference>
<evidence type="ECO:0000256" key="2">
    <source>
        <dbReference type="ARBA" id="ARBA00022475"/>
    </source>
</evidence>
<dbReference type="GeneID" id="82885276"/>
<evidence type="ECO:0000256" key="6">
    <source>
        <dbReference type="ARBA" id="ARBA00023002"/>
    </source>
</evidence>
<evidence type="ECO:0000256" key="10">
    <source>
        <dbReference type="ARBA" id="ARBA00023157"/>
    </source>
</evidence>
<evidence type="ECO:0000256" key="4">
    <source>
        <dbReference type="ARBA" id="ARBA00022723"/>
    </source>
</evidence>
<organism evidence="12 13">
    <name type="scientific">Acidipropionibacterium jensenii</name>
    <dbReference type="NCBI Taxonomy" id="1749"/>
    <lineage>
        <taxon>Bacteria</taxon>
        <taxon>Bacillati</taxon>
        <taxon>Actinomycetota</taxon>
        <taxon>Actinomycetes</taxon>
        <taxon>Propionibacteriales</taxon>
        <taxon>Propionibacteriaceae</taxon>
        <taxon>Acidipropionibacterium</taxon>
    </lineage>
</organism>
<gene>
    <name evidence="12" type="ORF">C0Z10_04430</name>
</gene>
<keyword evidence="2" id="KW-1003">Cell membrane</keyword>
<keyword evidence="3" id="KW-0812">Transmembrane</keyword>
<comment type="subcellular location">
    <subcellularLocation>
        <location evidence="1">Membrane</location>
        <topology evidence="1">Multi-pass membrane protein</topology>
    </subcellularLocation>
</comment>
<evidence type="ECO:0000313" key="12">
    <source>
        <dbReference type="EMBL" id="AZZ39117.1"/>
    </source>
</evidence>
<dbReference type="GO" id="GO:0046872">
    <property type="term" value="F:metal ion binding"/>
    <property type="evidence" value="ECO:0007669"/>
    <property type="project" value="UniProtKB-KW"/>
</dbReference>
<dbReference type="PANTHER" id="PTHR35457:SF1">
    <property type="entry name" value="HEME A SYNTHASE"/>
    <property type="match status" value="1"/>
</dbReference>
<evidence type="ECO:0000256" key="11">
    <source>
        <dbReference type="ARBA" id="ARBA00023444"/>
    </source>
</evidence>
<dbReference type="PANTHER" id="PTHR35457">
    <property type="entry name" value="HEME A SYNTHASE"/>
    <property type="match status" value="1"/>
</dbReference>
<dbReference type="KEGG" id="aji:C0Z10_04430"/>
<name>A0A3Q9UHT4_9ACTN</name>
<sequence>MGLLNSVSATRRALSGWAMATLVVNMVLIVSGAVVRLTGSGLGCPTWPHCTAGSFVPHQSMGAHGVIEFGNRLLTFVLLITSAMTVVAATRTRAAGNVRSLSWVALVGIPLQAVVGGLSVLSGLNPFVVALHLLLSVAIILVVVKLVWVVSHHDTVEVDGLAMALVRAVVAATVVVMWLGTIVTGSGPNAGDAGARRTGFDLETVARLHGISVWVLVILTVACLLLGIAHRAAPMRRWALILLIVEICQGAIGYAQYFAHLNPWLVIWHMVGVSACAMAAGALWSSVRPFQAPDLTPR</sequence>